<dbReference type="AlphaFoldDB" id="A0A9E7AR04"/>
<dbReference type="Gene3D" id="1.20.5.420">
    <property type="entry name" value="Immunoglobulin FC, subunit C"/>
    <property type="match status" value="1"/>
</dbReference>
<gene>
    <name evidence="2" type="ORF">M3I41_00260</name>
</gene>
<dbReference type="PROSITE" id="PS51257">
    <property type="entry name" value="PROKAR_LIPOPROTEIN"/>
    <property type="match status" value="1"/>
</dbReference>
<organism evidence="2 3">
    <name type="scientific">Actinomyces graevenitzii</name>
    <dbReference type="NCBI Taxonomy" id="55565"/>
    <lineage>
        <taxon>Bacteria</taxon>
        <taxon>Bacillati</taxon>
        <taxon>Actinomycetota</taxon>
        <taxon>Actinomycetes</taxon>
        <taxon>Actinomycetales</taxon>
        <taxon>Actinomycetaceae</taxon>
        <taxon>Actinomyces</taxon>
    </lineage>
</organism>
<evidence type="ECO:0000313" key="2">
    <source>
        <dbReference type="EMBL" id="UQF79752.1"/>
    </source>
</evidence>
<evidence type="ECO:0008006" key="4">
    <source>
        <dbReference type="Google" id="ProtNLM"/>
    </source>
</evidence>
<feature type="chain" id="PRO_5038716559" description="Lipoprotein" evidence="1">
    <location>
        <begin position="20"/>
        <end position="194"/>
    </location>
</feature>
<dbReference type="Proteomes" id="UP000830236">
    <property type="component" value="Chromosome"/>
</dbReference>
<proteinExistence type="predicted"/>
<evidence type="ECO:0000256" key="1">
    <source>
        <dbReference type="SAM" id="SignalP"/>
    </source>
</evidence>
<keyword evidence="1" id="KW-0732">Signal</keyword>
<reference evidence="2" key="1">
    <citation type="submission" date="2022-05" db="EMBL/GenBank/DDBJ databases">
        <title>Using nanopore sequencing to obtain complete genomes from saliva samples.</title>
        <authorList>
            <person name="Baker J.L."/>
        </authorList>
    </citation>
    <scope>NUCLEOTIDE SEQUENCE</scope>
    <source>
        <strain evidence="2">JCVI-JB-Ag32</strain>
    </source>
</reference>
<accession>A0A9E7AR04</accession>
<feature type="signal peptide" evidence="1">
    <location>
        <begin position="1"/>
        <end position="19"/>
    </location>
</feature>
<sequence>MKKTSAFMAVMACTALALSGCGNSVSDDRAQAYASLSSMTSLSSSQAQEYKQRLTVAPDSAAIKSVLAEAKAANEERRADDAATAAKKAANEKIIKKTEAALSGTKLVGLSDECKGITVALNADKTVETEINVSPNNCIDPRGKNWKIAVEDWSEGKPVLRFANDPIPYIVTINGDGTVSLENSGVYKFTILKK</sequence>
<protein>
    <recommendedName>
        <fullName evidence="4">Lipoprotein</fullName>
    </recommendedName>
</protein>
<dbReference type="EMBL" id="CP097095">
    <property type="protein sequence ID" value="UQF79752.1"/>
    <property type="molecule type" value="Genomic_DNA"/>
</dbReference>
<evidence type="ECO:0000313" key="3">
    <source>
        <dbReference type="Proteomes" id="UP000830236"/>
    </source>
</evidence>
<dbReference type="KEGG" id="agh:M3I41_00260"/>
<name>A0A9E7AR04_9ACTO</name>